<name>A0A9R1W7Q7_LACSA</name>
<dbReference type="EMBL" id="NBSK02000003">
    <property type="protein sequence ID" value="KAJ0217403.1"/>
    <property type="molecule type" value="Genomic_DNA"/>
</dbReference>
<comment type="caution">
    <text evidence="3">The sequence shown here is derived from an EMBL/GenBank/DDBJ whole genome shotgun (WGS) entry which is preliminary data.</text>
</comment>
<evidence type="ECO:0000259" key="2">
    <source>
        <dbReference type="Pfam" id="PF10551"/>
    </source>
</evidence>
<feature type="domain" description="MULE transposase" evidence="2">
    <location>
        <begin position="173"/>
        <end position="230"/>
    </location>
</feature>
<reference evidence="3 4" key="1">
    <citation type="journal article" date="2017" name="Nat. Commun.">
        <title>Genome assembly with in vitro proximity ligation data and whole-genome triplication in lettuce.</title>
        <authorList>
            <person name="Reyes-Chin-Wo S."/>
            <person name="Wang Z."/>
            <person name="Yang X."/>
            <person name="Kozik A."/>
            <person name="Arikit S."/>
            <person name="Song C."/>
            <person name="Xia L."/>
            <person name="Froenicke L."/>
            <person name="Lavelle D.O."/>
            <person name="Truco M.J."/>
            <person name="Xia R."/>
            <person name="Zhu S."/>
            <person name="Xu C."/>
            <person name="Xu H."/>
            <person name="Xu X."/>
            <person name="Cox K."/>
            <person name="Korf I."/>
            <person name="Meyers B.C."/>
            <person name="Michelmore R.W."/>
        </authorList>
    </citation>
    <scope>NUCLEOTIDE SEQUENCE [LARGE SCALE GENOMIC DNA]</scope>
    <source>
        <strain evidence="4">cv. Salinas</strain>
        <tissue evidence="3">Seedlings</tissue>
    </source>
</reference>
<keyword evidence="4" id="KW-1185">Reference proteome</keyword>
<protein>
    <recommendedName>
        <fullName evidence="2">MULE transposase domain-containing protein</fullName>
    </recommendedName>
</protein>
<evidence type="ECO:0000313" key="3">
    <source>
        <dbReference type="EMBL" id="KAJ0217403.1"/>
    </source>
</evidence>
<organism evidence="3 4">
    <name type="scientific">Lactuca sativa</name>
    <name type="common">Garden lettuce</name>
    <dbReference type="NCBI Taxonomy" id="4236"/>
    <lineage>
        <taxon>Eukaryota</taxon>
        <taxon>Viridiplantae</taxon>
        <taxon>Streptophyta</taxon>
        <taxon>Embryophyta</taxon>
        <taxon>Tracheophyta</taxon>
        <taxon>Spermatophyta</taxon>
        <taxon>Magnoliopsida</taxon>
        <taxon>eudicotyledons</taxon>
        <taxon>Gunneridae</taxon>
        <taxon>Pentapetalae</taxon>
        <taxon>asterids</taxon>
        <taxon>campanulids</taxon>
        <taxon>Asterales</taxon>
        <taxon>Asteraceae</taxon>
        <taxon>Cichorioideae</taxon>
        <taxon>Cichorieae</taxon>
        <taxon>Lactucinae</taxon>
        <taxon>Lactuca</taxon>
    </lineage>
</organism>
<dbReference type="PANTHER" id="PTHR47718:SF12">
    <property type="entry name" value="PROTEIN FAR1-RELATED SEQUENCE"/>
    <property type="match status" value="1"/>
</dbReference>
<sequence length="366" mass="41931">MDAHTEGGGHADFDSMQDGIDHTYHDSLVDDQHHGIDQNPGEDCDIYDNIDEDVNDLHDISIEEETLGGFDDNQSNDNHQHSNHRHVIINEKQYWIPKVPDEVKPKLKAITNSLIHGSNRSLSVFLIRTLVPPKLKGSLLLLMVDKYIIGGTVDDLKNLMRDINYIIGGTDAQIINNHKKCVTFGAGFLSKEEIDSYTWLLKSFLKAFGKQPILVLSDEDPAMKNAIAKVSLDIVNDEEFKLQFNSLILNSKLEEKDFEQGWKALLDEHDLNDNTWLRRMYNLRHSWITTFFKRVHMSGFMRTTSRSESQNSTFHQNTHYGSTLVNFIISFESATKRPESDIDSDDDDDDDKLDKLIKDSIYTLLF</sequence>
<dbReference type="PANTHER" id="PTHR47718">
    <property type="entry name" value="OS01G0519700 PROTEIN"/>
    <property type="match status" value="1"/>
</dbReference>
<dbReference type="AlphaFoldDB" id="A0A9R1W7Q7"/>
<dbReference type="InterPro" id="IPR018289">
    <property type="entry name" value="MULE_transposase_dom"/>
</dbReference>
<evidence type="ECO:0000256" key="1">
    <source>
        <dbReference type="SAM" id="MobiDB-lite"/>
    </source>
</evidence>
<evidence type="ECO:0000313" key="4">
    <source>
        <dbReference type="Proteomes" id="UP000235145"/>
    </source>
</evidence>
<gene>
    <name evidence="3" type="ORF">LSAT_V11C300154020</name>
</gene>
<dbReference type="Proteomes" id="UP000235145">
    <property type="component" value="Unassembled WGS sequence"/>
</dbReference>
<dbReference type="Pfam" id="PF10551">
    <property type="entry name" value="MULE"/>
    <property type="match status" value="1"/>
</dbReference>
<feature type="region of interest" description="Disordered" evidence="1">
    <location>
        <begin position="1"/>
        <end position="22"/>
    </location>
</feature>
<proteinExistence type="predicted"/>
<accession>A0A9R1W7Q7</accession>